<dbReference type="PROSITE" id="PS50940">
    <property type="entry name" value="CHIT_BIND_II"/>
    <property type="match status" value="1"/>
</dbReference>
<evidence type="ECO:0000256" key="2">
    <source>
        <dbReference type="SAM" id="MobiDB-lite"/>
    </source>
</evidence>
<evidence type="ECO:0000313" key="6">
    <source>
        <dbReference type="Proteomes" id="UP000594454"/>
    </source>
</evidence>
<evidence type="ECO:0000259" key="4">
    <source>
        <dbReference type="PROSITE" id="PS50940"/>
    </source>
</evidence>
<reference evidence="5 6" key="1">
    <citation type="submission" date="2020-11" db="EMBL/GenBank/DDBJ databases">
        <authorList>
            <person name="Wallbank WR R."/>
            <person name="Pardo Diaz C."/>
            <person name="Kozak K."/>
            <person name="Martin S."/>
            <person name="Jiggins C."/>
            <person name="Moest M."/>
            <person name="Warren A I."/>
            <person name="Generalovic N T."/>
            <person name="Byers J.R.P. K."/>
            <person name="Montejo-Kovacevich G."/>
            <person name="Yen C E."/>
        </authorList>
    </citation>
    <scope>NUCLEOTIDE SEQUENCE [LARGE SCALE GENOMIC DNA]</scope>
</reference>
<dbReference type="InParanoid" id="A0A7R8UKR3"/>
<keyword evidence="3" id="KW-0732">Signal</keyword>
<dbReference type="AlphaFoldDB" id="A0A7R8UKR3"/>
<organism evidence="5 6">
    <name type="scientific">Hermetia illucens</name>
    <name type="common">Black soldier fly</name>
    <dbReference type="NCBI Taxonomy" id="343691"/>
    <lineage>
        <taxon>Eukaryota</taxon>
        <taxon>Metazoa</taxon>
        <taxon>Ecdysozoa</taxon>
        <taxon>Arthropoda</taxon>
        <taxon>Hexapoda</taxon>
        <taxon>Insecta</taxon>
        <taxon>Pterygota</taxon>
        <taxon>Neoptera</taxon>
        <taxon>Endopterygota</taxon>
        <taxon>Diptera</taxon>
        <taxon>Brachycera</taxon>
        <taxon>Stratiomyomorpha</taxon>
        <taxon>Stratiomyidae</taxon>
        <taxon>Hermetiinae</taxon>
        <taxon>Hermetia</taxon>
    </lineage>
</organism>
<dbReference type="SUPFAM" id="SSF57625">
    <property type="entry name" value="Invertebrate chitin-binding proteins"/>
    <property type="match status" value="1"/>
</dbReference>
<feature type="region of interest" description="Disordered" evidence="2">
    <location>
        <begin position="439"/>
        <end position="509"/>
    </location>
</feature>
<proteinExistence type="predicted"/>
<evidence type="ECO:0000256" key="3">
    <source>
        <dbReference type="SAM" id="SignalP"/>
    </source>
</evidence>
<feature type="compositionally biased region" description="Basic and acidic residues" evidence="2">
    <location>
        <begin position="711"/>
        <end position="724"/>
    </location>
</feature>
<feature type="compositionally biased region" description="Basic and acidic residues" evidence="2">
    <location>
        <begin position="619"/>
        <end position="631"/>
    </location>
</feature>
<feature type="region of interest" description="Disordered" evidence="2">
    <location>
        <begin position="619"/>
        <end position="804"/>
    </location>
</feature>
<feature type="region of interest" description="Disordered" evidence="2">
    <location>
        <begin position="1133"/>
        <end position="1201"/>
    </location>
</feature>
<gene>
    <name evidence="5" type="ORF">HERILL_LOCUS5356</name>
</gene>
<feature type="compositionally biased region" description="Polar residues" evidence="2">
    <location>
        <begin position="166"/>
        <end position="178"/>
    </location>
</feature>
<dbReference type="EMBL" id="LR899010">
    <property type="protein sequence ID" value="CAD7082314.1"/>
    <property type="molecule type" value="Genomic_DNA"/>
</dbReference>
<feature type="signal peptide" evidence="3">
    <location>
        <begin position="1"/>
        <end position="17"/>
    </location>
</feature>
<feature type="region of interest" description="Disordered" evidence="2">
    <location>
        <begin position="161"/>
        <end position="199"/>
    </location>
</feature>
<dbReference type="GO" id="GO:0005576">
    <property type="term" value="C:extracellular region"/>
    <property type="evidence" value="ECO:0007669"/>
    <property type="project" value="InterPro"/>
</dbReference>
<dbReference type="Proteomes" id="UP000594454">
    <property type="component" value="Chromosome 2"/>
</dbReference>
<accession>A0A7R8UKR3</accession>
<keyword evidence="1" id="KW-0175">Coiled coil</keyword>
<dbReference type="OrthoDB" id="6407151at2759"/>
<dbReference type="InterPro" id="IPR036508">
    <property type="entry name" value="Chitin-bd_dom_sf"/>
</dbReference>
<feature type="compositionally biased region" description="Polar residues" evidence="2">
    <location>
        <begin position="462"/>
        <end position="475"/>
    </location>
</feature>
<feature type="chain" id="PRO_5030537906" description="Chitin-binding type-2 domain-containing protein" evidence="3">
    <location>
        <begin position="18"/>
        <end position="1261"/>
    </location>
</feature>
<dbReference type="InterPro" id="IPR002557">
    <property type="entry name" value="Chitin-bd_dom"/>
</dbReference>
<feature type="compositionally biased region" description="Basic and acidic residues" evidence="2">
    <location>
        <begin position="1144"/>
        <end position="1157"/>
    </location>
</feature>
<dbReference type="GO" id="GO:0008061">
    <property type="term" value="F:chitin binding"/>
    <property type="evidence" value="ECO:0007669"/>
    <property type="project" value="InterPro"/>
</dbReference>
<feature type="region of interest" description="Disordered" evidence="2">
    <location>
        <begin position="527"/>
        <end position="546"/>
    </location>
</feature>
<protein>
    <recommendedName>
        <fullName evidence="4">Chitin-binding type-2 domain-containing protein</fullName>
    </recommendedName>
</protein>
<dbReference type="OMA" id="PTQTSMM"/>
<feature type="coiled-coil region" evidence="1">
    <location>
        <begin position="348"/>
        <end position="375"/>
    </location>
</feature>
<keyword evidence="6" id="KW-1185">Reference proteome</keyword>
<sequence length="1261" mass="138990">MWRTVIVLGCCVGAAFTSPLGAKDIPMVDDELISRKTEIAMSTLNLPSNATSIRADITDRFNCDGRLYGYYADIENDCQIFHVCLPVTFPDGKENVFRWSFICPENTLFSQESFTCVRSLDMGFPCADSVRFYDLNRNFGVAPEMEMERHDLRKEASIDAEKMQQESKPVLSTTTSVPLPTKRRTGETNYRRQPTKAAATADPIVKAKPTRFRPQTTATPIEIKPVLNRNQYIANHAVNGLRKTPVRPIPPKEQLKPIVEDSETQLRAEQMPVVEEEVKKVSLQPVEVVPVENHDIPEVTEAAKQELPLESDKPIEQIPIEDNMTKLITPANAPETNLLSEQPSKPFLETESNTKASLEAAVVQLLDEMPQAEDEKKEQVPMPELLPASADSEMLKVSDDSTQAVIETKLTQEMAAQSDDSFPTLTSAAAPAENMMETSASISEDNKPLLPMDNTRAEEDQASLSSTVQEMQPQTEEAPLKPDMSLPQSEEQLKLVEEPTQAPEPALPSVVEIQDPVVLHVLKADAESSESVKPAEETAPKGEVVSQPILDEFIPELPKSEAPIKKLDQEILAAEMAEKEPEQMLMDAEPVLPIESEMPAEASQMKDGLEEQVKIDELAETPKESGEELKSNIDALPKEPSLPNEDEMLKESSPMPESNPEIMENNPEMPKSDLELSKEPQILSQESGAAQEDAMPNMDAPNNELPLETSEILKKEPALLKSENEAPTADAAPSNELPLEASEMLKNDPAVQQTENEAPAAQEVSRDELPLEASQILEKEQAVLQNKNEMPAAEAETIKDRLEEPQEKLDIAMSEETKGKLENPELDTLKNDPALEMTSEEQKNDIIKTISSLVTLATQDTNMQQLFPTGTSVKSVEVAAETPAMVQELNEAPADMLETSSPLADMNTLMAAPALLDDHMKSELPMFIPVQVITDSEPLKQEINLLQAQSVNELKNHLDEHIKEAQAPSEGNSNDLENLGTKVATSDPIVVESPPAEEMIVKNLEPVIPEKEVTQVMLETEPVEMKDSLGEAEPVALKAEILPVPEEEVKIIEDQPNVELESAQIAEPIQSPKLDQLKPEEPSLPMPELSKDTLSQEKPAEEMPAQEMQDSPTAEAKRYYQQIVELASSLVKGETMSASAEDQPVVHDLDDSAKAENDELSATFSKSAPADDDLGGIQVASDDRAQELPAPAEPIDEGEKQDDLMNNILRIVAAEKIGELVERTDLPDAGAANRIDLARSLQRKIDPRKRRFLFKSATNTR</sequence>
<dbReference type="Pfam" id="PF01607">
    <property type="entry name" value="CBM_14"/>
    <property type="match status" value="1"/>
</dbReference>
<feature type="compositionally biased region" description="Basic and acidic residues" evidence="2">
    <location>
        <begin position="1089"/>
        <end position="1101"/>
    </location>
</feature>
<evidence type="ECO:0000256" key="1">
    <source>
        <dbReference type="SAM" id="Coils"/>
    </source>
</evidence>
<name>A0A7R8UKR3_HERIL</name>
<evidence type="ECO:0000313" key="5">
    <source>
        <dbReference type="EMBL" id="CAD7082314.1"/>
    </source>
</evidence>
<feature type="domain" description="Chitin-binding type-2" evidence="4">
    <location>
        <begin position="60"/>
        <end position="128"/>
    </location>
</feature>
<feature type="region of interest" description="Disordered" evidence="2">
    <location>
        <begin position="1065"/>
        <end position="1116"/>
    </location>
</feature>